<evidence type="ECO:0000313" key="1">
    <source>
        <dbReference type="EMBL" id="RYR74569.1"/>
    </source>
</evidence>
<sequence>MSVQRTIENNEEVGIRLSKIYQSFVAATESSMVLGTTNDFQVFIQSFSKIVIYRFQFISITTSRLG</sequence>
<dbReference type="EMBL" id="SDMP01000002">
    <property type="protein sequence ID" value="RYR74569.1"/>
    <property type="molecule type" value="Genomic_DNA"/>
</dbReference>
<dbReference type="Proteomes" id="UP000289738">
    <property type="component" value="Chromosome A02"/>
</dbReference>
<evidence type="ECO:0000313" key="2">
    <source>
        <dbReference type="Proteomes" id="UP000289738"/>
    </source>
</evidence>
<dbReference type="AlphaFoldDB" id="A0A445EGK5"/>
<comment type="caution">
    <text evidence="1">The sequence shown here is derived from an EMBL/GenBank/DDBJ whole genome shotgun (WGS) entry which is preliminary data.</text>
</comment>
<accession>A0A445EGK5</accession>
<name>A0A445EGK5_ARAHY</name>
<keyword evidence="2" id="KW-1185">Reference proteome</keyword>
<proteinExistence type="predicted"/>
<protein>
    <submittedName>
        <fullName evidence="1">Uncharacterized protein</fullName>
    </submittedName>
</protein>
<organism evidence="1 2">
    <name type="scientific">Arachis hypogaea</name>
    <name type="common">Peanut</name>
    <dbReference type="NCBI Taxonomy" id="3818"/>
    <lineage>
        <taxon>Eukaryota</taxon>
        <taxon>Viridiplantae</taxon>
        <taxon>Streptophyta</taxon>
        <taxon>Embryophyta</taxon>
        <taxon>Tracheophyta</taxon>
        <taxon>Spermatophyta</taxon>
        <taxon>Magnoliopsida</taxon>
        <taxon>eudicotyledons</taxon>
        <taxon>Gunneridae</taxon>
        <taxon>Pentapetalae</taxon>
        <taxon>rosids</taxon>
        <taxon>fabids</taxon>
        <taxon>Fabales</taxon>
        <taxon>Fabaceae</taxon>
        <taxon>Papilionoideae</taxon>
        <taxon>50 kb inversion clade</taxon>
        <taxon>dalbergioids sensu lato</taxon>
        <taxon>Dalbergieae</taxon>
        <taxon>Pterocarpus clade</taxon>
        <taxon>Arachis</taxon>
    </lineage>
</organism>
<reference evidence="1 2" key="1">
    <citation type="submission" date="2019-01" db="EMBL/GenBank/DDBJ databases">
        <title>Sequencing of cultivated peanut Arachis hypogaea provides insights into genome evolution and oil improvement.</title>
        <authorList>
            <person name="Chen X."/>
        </authorList>
    </citation>
    <scope>NUCLEOTIDE SEQUENCE [LARGE SCALE GENOMIC DNA]</scope>
    <source>
        <strain evidence="2">cv. Fuhuasheng</strain>
        <tissue evidence="1">Leaves</tissue>
    </source>
</reference>
<gene>
    <name evidence="1" type="ORF">Ahy_A02g009290</name>
</gene>